<feature type="domain" description="C2H2-type" evidence="9">
    <location>
        <begin position="364"/>
        <end position="392"/>
    </location>
</feature>
<feature type="domain" description="C2H2-type" evidence="9">
    <location>
        <begin position="480"/>
        <end position="508"/>
    </location>
</feature>
<accession>A0A6H5IE86</accession>
<feature type="repeat" description="ANK" evidence="6">
    <location>
        <begin position="1345"/>
        <end position="1377"/>
    </location>
</feature>
<evidence type="ECO:0000256" key="3">
    <source>
        <dbReference type="ARBA" id="ARBA00022771"/>
    </source>
</evidence>
<feature type="domain" description="C2H2-type" evidence="9">
    <location>
        <begin position="335"/>
        <end position="363"/>
    </location>
</feature>
<feature type="domain" description="C2H2-type" evidence="9">
    <location>
        <begin position="857"/>
        <end position="885"/>
    </location>
</feature>
<feature type="compositionally biased region" description="Basic and acidic residues" evidence="8">
    <location>
        <begin position="66"/>
        <end position="78"/>
    </location>
</feature>
<gene>
    <name evidence="10" type="ORF">TBRA_LOCUS5059</name>
</gene>
<evidence type="ECO:0000259" key="9">
    <source>
        <dbReference type="PROSITE" id="PS50157"/>
    </source>
</evidence>
<dbReference type="PRINTS" id="PR01415">
    <property type="entry name" value="ANKYRIN"/>
</dbReference>
<dbReference type="Pfam" id="PF03343">
    <property type="entry name" value="SART-1"/>
    <property type="match status" value="1"/>
</dbReference>
<dbReference type="OrthoDB" id="6593077at2759"/>
<feature type="repeat" description="ANK" evidence="6">
    <location>
        <begin position="549"/>
        <end position="581"/>
    </location>
</feature>
<feature type="domain" description="C2H2-type" evidence="9">
    <location>
        <begin position="422"/>
        <end position="450"/>
    </location>
</feature>
<evidence type="ECO:0000256" key="1">
    <source>
        <dbReference type="ARBA" id="ARBA00022723"/>
    </source>
</evidence>
<keyword evidence="11" id="KW-1185">Reference proteome</keyword>
<evidence type="ECO:0000256" key="6">
    <source>
        <dbReference type="PROSITE-ProRule" id="PRU00023"/>
    </source>
</evidence>
<evidence type="ECO:0000256" key="8">
    <source>
        <dbReference type="SAM" id="MobiDB-lite"/>
    </source>
</evidence>
<evidence type="ECO:0000256" key="5">
    <source>
        <dbReference type="ARBA" id="ARBA00023043"/>
    </source>
</evidence>
<dbReference type="Pfam" id="PF00023">
    <property type="entry name" value="Ank"/>
    <property type="match status" value="2"/>
</dbReference>
<proteinExistence type="predicted"/>
<dbReference type="InterPro" id="IPR036770">
    <property type="entry name" value="Ankyrin_rpt-contain_sf"/>
</dbReference>
<evidence type="ECO:0000313" key="11">
    <source>
        <dbReference type="Proteomes" id="UP000479190"/>
    </source>
</evidence>
<feature type="compositionally biased region" description="Basic residues" evidence="8">
    <location>
        <begin position="52"/>
        <end position="65"/>
    </location>
</feature>
<dbReference type="Pfam" id="PF13857">
    <property type="entry name" value="Ank_5"/>
    <property type="match status" value="1"/>
</dbReference>
<sequence length="1991" mass="228902">MGGSSGKKHKSDRERSSRDSRKRRRRSRSRSKSRSRSRSYSPVYDERDRYRSSSRHHKKHKKRERRDHDSDEPPKQEPMEEEMDDDRGTWNQVDTTSKNNFDGLKNYYGQTLNSLFSDAVPVVAPVQIEAILDEPTLDQGIGSALKFAMSKGYLEKEENNRATASRFAHLQAQKYSIEDKTHGEDDKFNRRDRFSGPTMDFKEKDGFKPNVKLEYIDDNGHLLNAKEAFRYLSHKFHGKGPGKNKVEKRMKKNEQESLLKRMSSTDTPLGTLNLLQAKQKETQLPFIVLSGSKQVQTTVHEGRRDFACDKCEKKFGERGSLIKHQKVVHEGRRDHACDQCDKKCSSKWSLLSHQKVVHEGRKDYVCDKCEKKFGYKRQLLLHQKIVHEGRKDYACNECEKKFGHKLSLLYHHKASHDGRKNYACNECEKKFRHQPHLLRHQKIVHEGCKDYACNKCEKKFGLKSSLLGHQKAVHEGRKDYSCDKCEKKFGLKSNLLGHQKTVHEANTKGETPLHIICKEDKTAGTFAELLFELSAESNHSVAVDSEDISGKRPLDYAVESNNGYLARMLEKNGADRRLVKNRKQLTLLIEKVNDSIAMFEMQELIRSRNERENLIAARQETTPPIDEIVDEKKLVKTEEQTPLDADEIEHEMRMGVADIKVPFVLDSTTSRPGAASGSRRIGRCTMVGRSVQVDAQDNAGRTTLQLAVAHLKPNAVFVLFHGGADRRSFEFPTAAQFQEGLGRSWMDIWRNVDPDEASRALRVVRHLATSGYILDQDDAVPIMEYLVRHRVPRYTIEDPSLTRNFFRPHAWTLLHRLFHGRLILDCCEPIIDNPLLTNQDKYNICLAAIVHEGCRDYECDKCEKKFGQKSTLLFHQKVTHEGRKDYSCDKCEKKFGRKLDLFKHQQIVHEGRKDYECDKCEKNFGLKGHLIRHQKTVHEGRKDYACDKCEKKFGQKGQLPNLRDIFQSEEIDWLLTEEIENDKNSSCNFTGWPLVQFVIRAGYRDEPDVDEDDGTYRLRRTTPLHRAVVCTPSEWNIKIRALFKIYDCFDANYSDESGLTHFHVACKYGCDEVVEQFLELGQDPDCVSEESDPSSVDPPLLLALMHERKKVIELLLTYGADPNQTSKDGSTSLHLIWVQSHVDIMEIFFKVCDEILETVRVDARDKLGRTPLYLALQRSKNKAAEILLRRGADPNSTDAEGSTPLHAMCNNHRDASAEIFFKICDEERKSVRVDAQDKLGQTSLHLAVRVKNRKLVELLLRRGADPNLAKAGGLTTLHIMCKKGKDRWRRWGDDNESYDEEDYEDDYYRNNDSDDDYIDAGLVELFFQITDEMQQSVKVDAVDKKGNTPLHYALHSGEGRVVELLLRNGADPNLADAEGLTYLHIICEENIFFRNCRSALKMFFEVNNDKHQKLQVDAREKGQHTAAFGSEKIQHAYHGVRRSDEDDHYDLLKKFFEVSNVINQPVRVDAFDKEGNTPLHLALNRNIADRTIITLLLRNGANPNLADAKGSTALHVICQSYYNKEDTFVKILFAICDEIHQTVQIDARDKLGRTPLHLALSHDYNTKAELLLRRGASPNSVDAHGSTPLHVICKKYREEYNFVKIFFEIYDEKHLTVQIDARDNVGRTPLYWALDRRHKNVAELLLRRGADPNLADAEGLTPLHMICQKEDDKNDELLKLFFKINDDIERTVQVDARDSNGSSPLHMALGLGKKEATELLLRRGADHNLADDDGSTPLHVICQRKDGDDLLKIFFKHNCELRQTLDARDVVGRTPLHWAVASLLPDMVDFLLNSGADASGFVFPTESHFVNKYTFTLERETLVFRTISIVESLEKRGYQLDQTAALTIIKTFAKHGLIDMSVDLDECLYSDVKFAMYAKEKMVNPNLTLYDFLQLPSEEAVKLITIKDYAELTSETSHISYWSRCRYILFLSEIVTIRFFRRWAAQALLELMGYQLPILCCYMIVEKLKIKELWYICQAALLKTWEELIDL</sequence>
<dbReference type="InterPro" id="IPR036236">
    <property type="entry name" value="Znf_C2H2_sf"/>
</dbReference>
<dbReference type="Pfam" id="PF12796">
    <property type="entry name" value="Ank_2"/>
    <property type="match status" value="3"/>
</dbReference>
<dbReference type="FunFam" id="3.30.160.60:FF:000446">
    <property type="entry name" value="Zinc finger protein"/>
    <property type="match status" value="1"/>
</dbReference>
<dbReference type="GO" id="GO:0005634">
    <property type="term" value="C:nucleus"/>
    <property type="evidence" value="ECO:0007669"/>
    <property type="project" value="UniProtKB-ARBA"/>
</dbReference>
<feature type="repeat" description="ANK" evidence="6">
    <location>
        <begin position="1551"/>
        <end position="1583"/>
    </location>
</feature>
<dbReference type="SUPFAM" id="SSF48403">
    <property type="entry name" value="Ankyrin repeat"/>
    <property type="match status" value="3"/>
</dbReference>
<dbReference type="PROSITE" id="PS00028">
    <property type="entry name" value="ZINC_FINGER_C2H2_1"/>
    <property type="match status" value="10"/>
</dbReference>
<dbReference type="Proteomes" id="UP000479190">
    <property type="component" value="Unassembled WGS sequence"/>
</dbReference>
<feature type="compositionally biased region" description="Polar residues" evidence="8">
    <location>
        <begin position="89"/>
        <end position="100"/>
    </location>
</feature>
<dbReference type="Pfam" id="PF00096">
    <property type="entry name" value="zf-C2H2"/>
    <property type="match status" value="5"/>
</dbReference>
<dbReference type="PANTHER" id="PTHR24123">
    <property type="entry name" value="ANKYRIN REPEAT-CONTAINING"/>
    <property type="match status" value="1"/>
</dbReference>
<keyword evidence="5 6" id="KW-0040">ANK repeat</keyword>
<dbReference type="PANTHER" id="PTHR24123:SF33">
    <property type="entry name" value="PROTEIN HOS4"/>
    <property type="match status" value="1"/>
</dbReference>
<protein>
    <recommendedName>
        <fullName evidence="9">C2H2-type domain-containing protein</fullName>
    </recommendedName>
</protein>
<dbReference type="GO" id="GO:0008270">
    <property type="term" value="F:zinc ion binding"/>
    <property type="evidence" value="ECO:0007669"/>
    <property type="project" value="UniProtKB-KW"/>
</dbReference>
<feature type="compositionally biased region" description="Basic residues" evidence="8">
    <location>
        <begin position="1"/>
        <end position="10"/>
    </location>
</feature>
<dbReference type="PROSITE" id="PS50297">
    <property type="entry name" value="ANK_REP_REGION"/>
    <property type="match status" value="8"/>
</dbReference>
<keyword evidence="2" id="KW-0677">Repeat</keyword>
<evidence type="ECO:0000256" key="2">
    <source>
        <dbReference type="ARBA" id="ARBA00022737"/>
    </source>
</evidence>
<feature type="region of interest" description="Disordered" evidence="8">
    <location>
        <begin position="1"/>
        <end position="100"/>
    </location>
</feature>
<dbReference type="SMART" id="SM00355">
    <property type="entry name" value="ZnF_C2H2"/>
    <property type="match status" value="10"/>
</dbReference>
<evidence type="ECO:0000256" key="4">
    <source>
        <dbReference type="ARBA" id="ARBA00022833"/>
    </source>
</evidence>
<feature type="repeat" description="ANK" evidence="6">
    <location>
        <begin position="1239"/>
        <end position="1271"/>
    </location>
</feature>
<organism evidence="10 11">
    <name type="scientific">Trichogramma brassicae</name>
    <dbReference type="NCBI Taxonomy" id="86971"/>
    <lineage>
        <taxon>Eukaryota</taxon>
        <taxon>Metazoa</taxon>
        <taxon>Ecdysozoa</taxon>
        <taxon>Arthropoda</taxon>
        <taxon>Hexapoda</taxon>
        <taxon>Insecta</taxon>
        <taxon>Pterygota</taxon>
        <taxon>Neoptera</taxon>
        <taxon>Endopterygota</taxon>
        <taxon>Hymenoptera</taxon>
        <taxon>Apocrita</taxon>
        <taxon>Proctotrupomorpha</taxon>
        <taxon>Chalcidoidea</taxon>
        <taxon>Trichogrammatidae</taxon>
        <taxon>Trichogramma</taxon>
    </lineage>
</organism>
<feature type="repeat" description="ANK" evidence="6">
    <location>
        <begin position="1474"/>
        <end position="1508"/>
    </location>
</feature>
<dbReference type="InterPro" id="IPR013087">
    <property type="entry name" value="Znf_C2H2_type"/>
</dbReference>
<feature type="domain" description="C2H2-type" evidence="9">
    <location>
        <begin position="393"/>
        <end position="421"/>
    </location>
</feature>
<feature type="repeat" description="ANK" evidence="6">
    <location>
        <begin position="1625"/>
        <end position="1657"/>
    </location>
</feature>
<feature type="domain" description="C2H2-type" evidence="9">
    <location>
        <begin position="451"/>
        <end position="479"/>
    </location>
</feature>
<feature type="repeat" description="ANK" evidence="6">
    <location>
        <begin position="1771"/>
        <end position="1799"/>
    </location>
</feature>
<evidence type="ECO:0000256" key="7">
    <source>
        <dbReference type="PROSITE-ProRule" id="PRU00042"/>
    </source>
</evidence>
<keyword evidence="4" id="KW-0862">Zinc</keyword>
<dbReference type="InterPro" id="IPR005011">
    <property type="entry name" value="SNU66/SART1"/>
</dbReference>
<dbReference type="Gene3D" id="1.25.40.20">
    <property type="entry name" value="Ankyrin repeat-containing domain"/>
    <property type="match status" value="6"/>
</dbReference>
<feature type="domain" description="C2H2-type" evidence="9">
    <location>
        <begin position="915"/>
        <end position="943"/>
    </location>
</feature>
<feature type="domain" description="C2H2-type" evidence="9">
    <location>
        <begin position="306"/>
        <end position="334"/>
    </location>
</feature>
<feature type="repeat" description="ANK" evidence="6">
    <location>
        <begin position="1057"/>
        <end position="1089"/>
    </location>
</feature>
<dbReference type="Gene3D" id="3.30.160.60">
    <property type="entry name" value="Classic Zinc Finger"/>
    <property type="match status" value="7"/>
</dbReference>
<dbReference type="PROSITE" id="PS50157">
    <property type="entry name" value="ZINC_FINGER_C2H2_2"/>
    <property type="match status" value="10"/>
</dbReference>
<dbReference type="InterPro" id="IPR002110">
    <property type="entry name" value="Ankyrin_rpt"/>
</dbReference>
<dbReference type="SMART" id="SM00248">
    <property type="entry name" value="ANK"/>
    <property type="match status" value="19"/>
</dbReference>
<dbReference type="SUPFAM" id="SSF57667">
    <property type="entry name" value="beta-beta-alpha zinc fingers"/>
    <property type="match status" value="6"/>
</dbReference>
<feature type="repeat" description="ANK" evidence="6">
    <location>
        <begin position="1095"/>
        <end position="1127"/>
    </location>
</feature>
<dbReference type="PROSITE" id="PS50088">
    <property type="entry name" value="ANK_REPEAT"/>
    <property type="match status" value="11"/>
</dbReference>
<feature type="repeat" description="ANK" evidence="6">
    <location>
        <begin position="1700"/>
        <end position="1732"/>
    </location>
</feature>
<name>A0A6H5IE86_9HYME</name>
<keyword evidence="1" id="KW-0479">Metal-binding</keyword>
<evidence type="ECO:0000313" key="10">
    <source>
        <dbReference type="EMBL" id="CAB0033139.1"/>
    </source>
</evidence>
<feature type="domain" description="C2H2-type" evidence="9">
    <location>
        <begin position="886"/>
        <end position="914"/>
    </location>
</feature>
<dbReference type="InterPro" id="IPR051165">
    <property type="entry name" value="Multifunctional_ANK_Repeat"/>
</dbReference>
<reference evidence="10 11" key="1">
    <citation type="submission" date="2020-02" db="EMBL/GenBank/DDBJ databases">
        <authorList>
            <person name="Ferguson B K."/>
        </authorList>
    </citation>
    <scope>NUCLEOTIDE SEQUENCE [LARGE SCALE GENOMIC DNA]</scope>
</reference>
<feature type="repeat" description="ANK" evidence="6">
    <location>
        <begin position="1167"/>
        <end position="1199"/>
    </location>
</feature>
<feature type="compositionally biased region" description="Basic residues" evidence="8">
    <location>
        <begin position="20"/>
        <end position="37"/>
    </location>
</feature>
<dbReference type="EMBL" id="CADCXV010000699">
    <property type="protein sequence ID" value="CAB0033139.1"/>
    <property type="molecule type" value="Genomic_DNA"/>
</dbReference>
<keyword evidence="3 7" id="KW-0863">Zinc-finger</keyword>
<dbReference type="GO" id="GO:0000398">
    <property type="term" value="P:mRNA splicing, via spliceosome"/>
    <property type="evidence" value="ECO:0007669"/>
    <property type="project" value="InterPro"/>
</dbReference>